<keyword evidence="4" id="KW-0804">Transcription</keyword>
<reference evidence="7 8" key="1">
    <citation type="submission" date="2016-10" db="EMBL/GenBank/DDBJ databases">
        <authorList>
            <person name="de Groot N.N."/>
        </authorList>
    </citation>
    <scope>NUCLEOTIDE SEQUENCE [LARGE SCALE GENOMIC DNA]</scope>
    <source>
        <strain evidence="8">E92,LMG 26720,CCM 7988</strain>
    </source>
</reference>
<dbReference type="EMBL" id="FOXH01000006">
    <property type="protein sequence ID" value="SFP88212.1"/>
    <property type="molecule type" value="Genomic_DNA"/>
</dbReference>
<name>A0A1I5TYS2_9BACT</name>
<dbReference type="OrthoDB" id="9150024at2"/>
<dbReference type="InterPro" id="IPR039425">
    <property type="entry name" value="RNA_pol_sigma-70-like"/>
</dbReference>
<dbReference type="InterPro" id="IPR013249">
    <property type="entry name" value="RNA_pol_sigma70_r4_t2"/>
</dbReference>
<keyword evidence="3" id="KW-0731">Sigma factor</keyword>
<evidence type="ECO:0000256" key="3">
    <source>
        <dbReference type="ARBA" id="ARBA00023082"/>
    </source>
</evidence>
<dbReference type="Gene3D" id="1.10.1740.10">
    <property type="match status" value="1"/>
</dbReference>
<organism evidence="7 8">
    <name type="scientific">Pseudarcicella hirudinis</name>
    <dbReference type="NCBI Taxonomy" id="1079859"/>
    <lineage>
        <taxon>Bacteria</taxon>
        <taxon>Pseudomonadati</taxon>
        <taxon>Bacteroidota</taxon>
        <taxon>Cytophagia</taxon>
        <taxon>Cytophagales</taxon>
        <taxon>Flectobacillaceae</taxon>
        <taxon>Pseudarcicella</taxon>
    </lineage>
</organism>
<evidence type="ECO:0000256" key="1">
    <source>
        <dbReference type="ARBA" id="ARBA00010641"/>
    </source>
</evidence>
<dbReference type="InterPro" id="IPR013324">
    <property type="entry name" value="RNA_pol_sigma_r3/r4-like"/>
</dbReference>
<dbReference type="SUPFAM" id="SSF88946">
    <property type="entry name" value="Sigma2 domain of RNA polymerase sigma factors"/>
    <property type="match status" value="1"/>
</dbReference>
<dbReference type="InterPro" id="IPR014284">
    <property type="entry name" value="RNA_pol_sigma-70_dom"/>
</dbReference>
<protein>
    <submittedName>
        <fullName evidence="7">RNA polymerase sigma-70 factor, ECF subfamily</fullName>
    </submittedName>
</protein>
<dbReference type="PANTHER" id="PTHR43133">
    <property type="entry name" value="RNA POLYMERASE ECF-TYPE SIGMA FACTO"/>
    <property type="match status" value="1"/>
</dbReference>
<dbReference type="STRING" id="1079859.SAMN04515674_106278"/>
<evidence type="ECO:0000259" key="5">
    <source>
        <dbReference type="Pfam" id="PF04542"/>
    </source>
</evidence>
<dbReference type="AlphaFoldDB" id="A0A1I5TYS2"/>
<dbReference type="SUPFAM" id="SSF88659">
    <property type="entry name" value="Sigma3 and sigma4 domains of RNA polymerase sigma factors"/>
    <property type="match status" value="1"/>
</dbReference>
<evidence type="ECO:0000256" key="4">
    <source>
        <dbReference type="ARBA" id="ARBA00023163"/>
    </source>
</evidence>
<accession>A0A1I5TYS2</accession>
<dbReference type="CDD" id="cd06171">
    <property type="entry name" value="Sigma70_r4"/>
    <property type="match status" value="1"/>
</dbReference>
<evidence type="ECO:0000259" key="6">
    <source>
        <dbReference type="Pfam" id="PF08281"/>
    </source>
</evidence>
<dbReference type="PANTHER" id="PTHR43133:SF46">
    <property type="entry name" value="RNA POLYMERASE SIGMA-70 FACTOR ECF SUBFAMILY"/>
    <property type="match status" value="1"/>
</dbReference>
<dbReference type="RefSeq" id="WP_092017567.1">
    <property type="nucleotide sequence ID" value="NZ_FOXH01000006.1"/>
</dbReference>
<dbReference type="InterPro" id="IPR013325">
    <property type="entry name" value="RNA_pol_sigma_r2"/>
</dbReference>
<dbReference type="NCBIfam" id="TIGR02937">
    <property type="entry name" value="sigma70-ECF"/>
    <property type="match status" value="1"/>
</dbReference>
<evidence type="ECO:0000256" key="2">
    <source>
        <dbReference type="ARBA" id="ARBA00023015"/>
    </source>
</evidence>
<dbReference type="InterPro" id="IPR036388">
    <property type="entry name" value="WH-like_DNA-bd_sf"/>
</dbReference>
<keyword evidence="8" id="KW-1185">Reference proteome</keyword>
<gene>
    <name evidence="7" type="ORF">SAMN04515674_106278</name>
</gene>
<dbReference type="Proteomes" id="UP000199306">
    <property type="component" value="Unassembled WGS sequence"/>
</dbReference>
<feature type="domain" description="RNA polymerase sigma-70 region 2" evidence="5">
    <location>
        <begin position="23"/>
        <end position="90"/>
    </location>
</feature>
<sequence>MKQVSDDQLWQAFKTSDLAVETIYRQYVNVLYNYGRQFTSDSDIVKDAVQELFCDLIQSRERLGSTDSIKFYLFASLRNKLVKKVRKEKKYLSLDDFGGDFQIDFASDNDIINELDPNNTETLLNEAFNKLPVKQREAILLYYYEGIGYEDIAKIMNMTKTKSARALIYRALDSLSAIFNVCENCVILLILPFFFS</sequence>
<dbReference type="GO" id="GO:0016987">
    <property type="term" value="F:sigma factor activity"/>
    <property type="evidence" value="ECO:0007669"/>
    <property type="project" value="UniProtKB-KW"/>
</dbReference>
<evidence type="ECO:0000313" key="7">
    <source>
        <dbReference type="EMBL" id="SFP88212.1"/>
    </source>
</evidence>
<comment type="similarity">
    <text evidence="1">Belongs to the sigma-70 factor family. ECF subfamily.</text>
</comment>
<proteinExistence type="inferred from homology"/>
<dbReference type="InterPro" id="IPR007627">
    <property type="entry name" value="RNA_pol_sigma70_r2"/>
</dbReference>
<dbReference type="Gene3D" id="1.10.10.10">
    <property type="entry name" value="Winged helix-like DNA-binding domain superfamily/Winged helix DNA-binding domain"/>
    <property type="match status" value="1"/>
</dbReference>
<dbReference type="Pfam" id="PF08281">
    <property type="entry name" value="Sigma70_r4_2"/>
    <property type="match status" value="1"/>
</dbReference>
<dbReference type="GO" id="GO:0006352">
    <property type="term" value="P:DNA-templated transcription initiation"/>
    <property type="evidence" value="ECO:0007669"/>
    <property type="project" value="InterPro"/>
</dbReference>
<keyword evidence="2" id="KW-0805">Transcription regulation</keyword>
<dbReference type="Pfam" id="PF04542">
    <property type="entry name" value="Sigma70_r2"/>
    <property type="match status" value="1"/>
</dbReference>
<dbReference type="GO" id="GO:0003677">
    <property type="term" value="F:DNA binding"/>
    <property type="evidence" value="ECO:0007669"/>
    <property type="project" value="InterPro"/>
</dbReference>
<feature type="domain" description="RNA polymerase sigma factor 70 region 4 type 2" evidence="6">
    <location>
        <begin position="124"/>
        <end position="173"/>
    </location>
</feature>
<evidence type="ECO:0000313" key="8">
    <source>
        <dbReference type="Proteomes" id="UP000199306"/>
    </source>
</evidence>